<accession>A0ABM0JY66</accession>
<dbReference type="GeneID" id="101847980"/>
<evidence type="ECO:0000256" key="5">
    <source>
        <dbReference type="ARBA" id="ARBA00023136"/>
    </source>
</evidence>
<dbReference type="RefSeq" id="XP_005104337.1">
    <property type="nucleotide sequence ID" value="XM_005104280.3"/>
</dbReference>
<dbReference type="PANTHER" id="PTHR12246">
    <property type="entry name" value="PALMITOYLTRANSFERASE ZDHHC16"/>
    <property type="match status" value="1"/>
</dbReference>
<organism evidence="9 10">
    <name type="scientific">Aplysia californica</name>
    <name type="common">California sea hare</name>
    <dbReference type="NCBI Taxonomy" id="6500"/>
    <lineage>
        <taxon>Eukaryota</taxon>
        <taxon>Metazoa</taxon>
        <taxon>Spiralia</taxon>
        <taxon>Lophotrochozoa</taxon>
        <taxon>Mollusca</taxon>
        <taxon>Gastropoda</taxon>
        <taxon>Heterobranchia</taxon>
        <taxon>Euthyneura</taxon>
        <taxon>Tectipleura</taxon>
        <taxon>Aplysiida</taxon>
        <taxon>Aplysioidea</taxon>
        <taxon>Aplysiidae</taxon>
        <taxon>Aplysia</taxon>
    </lineage>
</organism>
<sequence length="390" mass="45287">MGYEVVGTWRQFFHWGPLLALGVIFTISWVTIRCDLMWWPPHLSIGGFINFLLFVTWVALTLYNYFAACMKGPGFIPLEWKPRNPDHMRYLQFCECCQGYKAPRSHHCRKCGRCVMKMDHHCPWINTCCGHFNHGNFCWFLLFAPIGCIHAIVILAPSIYRALNFHHYYYYKRDEPLVYLGVWGFVVTMFGVGLAIGVIIAVGMLFYIQIKSVLKNETGIEGWIIEKALDRIRDDEEGEFVYPYDLGWKENFKQVFRWSGRPKSNGFTWDVVQDCHQYTLTVEQLIQKQDKRDRTIEFVITENYSGALCPVSKGLRIGCCVPCTDEPRIKVEEGDKVLVTRWKKRWLYGTKVLSGPVVGADAAGKRIRGWFPRRCAVEIIDDNMNDKKDS</sequence>
<comment type="domain">
    <text evidence="7">The DHHC domain is required for palmitoyltransferase activity.</text>
</comment>
<feature type="transmembrane region" description="Helical" evidence="7">
    <location>
        <begin position="180"/>
        <end position="208"/>
    </location>
</feature>
<dbReference type="Pfam" id="PF01529">
    <property type="entry name" value="DHHC"/>
    <property type="match status" value="1"/>
</dbReference>
<keyword evidence="6 7" id="KW-0012">Acyltransferase</keyword>
<evidence type="ECO:0000256" key="3">
    <source>
        <dbReference type="ARBA" id="ARBA00022692"/>
    </source>
</evidence>
<dbReference type="PROSITE" id="PS50216">
    <property type="entry name" value="DHHC"/>
    <property type="match status" value="1"/>
</dbReference>
<evidence type="ECO:0000313" key="9">
    <source>
        <dbReference type="Proteomes" id="UP000694888"/>
    </source>
</evidence>
<feature type="transmembrane region" description="Helical" evidence="7">
    <location>
        <begin position="44"/>
        <end position="66"/>
    </location>
</feature>
<feature type="transmembrane region" description="Helical" evidence="7">
    <location>
        <begin position="137"/>
        <end position="160"/>
    </location>
</feature>
<evidence type="ECO:0000313" key="10">
    <source>
        <dbReference type="RefSeq" id="XP_005104337.1"/>
    </source>
</evidence>
<protein>
    <recommendedName>
        <fullName evidence="7">Palmitoyltransferase</fullName>
        <ecNumber evidence="7">2.3.1.225</ecNumber>
    </recommendedName>
</protein>
<name>A0ABM0JY66_APLCA</name>
<dbReference type="Proteomes" id="UP000694888">
    <property type="component" value="Unplaced"/>
</dbReference>
<reference evidence="10" key="1">
    <citation type="submission" date="2025-08" db="UniProtKB">
        <authorList>
            <consortium name="RefSeq"/>
        </authorList>
    </citation>
    <scope>IDENTIFICATION</scope>
</reference>
<dbReference type="EC" id="2.3.1.225" evidence="7"/>
<proteinExistence type="inferred from homology"/>
<gene>
    <name evidence="10" type="primary">LOC101847980</name>
</gene>
<feature type="domain" description="Palmitoyltransferase DHHC" evidence="8">
    <location>
        <begin position="91"/>
        <end position="223"/>
    </location>
</feature>
<evidence type="ECO:0000256" key="4">
    <source>
        <dbReference type="ARBA" id="ARBA00022989"/>
    </source>
</evidence>
<keyword evidence="9" id="KW-1185">Reference proteome</keyword>
<dbReference type="InterPro" id="IPR001594">
    <property type="entry name" value="Palmitoyltrfase_DHHC"/>
</dbReference>
<evidence type="ECO:0000256" key="6">
    <source>
        <dbReference type="ARBA" id="ARBA00023315"/>
    </source>
</evidence>
<comment type="subcellular location">
    <subcellularLocation>
        <location evidence="1">Membrane</location>
        <topology evidence="1">Multi-pass membrane protein</topology>
    </subcellularLocation>
</comment>
<evidence type="ECO:0000259" key="8">
    <source>
        <dbReference type="Pfam" id="PF01529"/>
    </source>
</evidence>
<comment type="catalytic activity">
    <reaction evidence="7">
        <text>L-cysteinyl-[protein] + hexadecanoyl-CoA = S-hexadecanoyl-L-cysteinyl-[protein] + CoA</text>
        <dbReference type="Rhea" id="RHEA:36683"/>
        <dbReference type="Rhea" id="RHEA-COMP:10131"/>
        <dbReference type="Rhea" id="RHEA-COMP:11032"/>
        <dbReference type="ChEBI" id="CHEBI:29950"/>
        <dbReference type="ChEBI" id="CHEBI:57287"/>
        <dbReference type="ChEBI" id="CHEBI:57379"/>
        <dbReference type="ChEBI" id="CHEBI:74151"/>
        <dbReference type="EC" id="2.3.1.225"/>
    </reaction>
</comment>
<keyword evidence="5 7" id="KW-0472">Membrane</keyword>
<evidence type="ECO:0000256" key="7">
    <source>
        <dbReference type="RuleBase" id="RU079119"/>
    </source>
</evidence>
<feature type="transmembrane region" description="Helical" evidence="7">
    <location>
        <begin position="12"/>
        <end position="32"/>
    </location>
</feature>
<evidence type="ECO:0000256" key="1">
    <source>
        <dbReference type="ARBA" id="ARBA00004141"/>
    </source>
</evidence>
<comment type="similarity">
    <text evidence="7">Belongs to the DHHC palmitoyltransferase family.</text>
</comment>
<keyword evidence="2 7" id="KW-0808">Transferase</keyword>
<evidence type="ECO:0000256" key="2">
    <source>
        <dbReference type="ARBA" id="ARBA00022679"/>
    </source>
</evidence>
<dbReference type="InterPro" id="IPR039859">
    <property type="entry name" value="PFA4/ZDH16/20/ERF2-like"/>
</dbReference>
<keyword evidence="3 7" id="KW-0812">Transmembrane</keyword>
<keyword evidence="4 7" id="KW-1133">Transmembrane helix</keyword>